<dbReference type="Pfam" id="PF03853">
    <property type="entry name" value="YjeF_N"/>
    <property type="match status" value="1"/>
</dbReference>
<dbReference type="GO" id="GO:0005739">
    <property type="term" value="C:mitochondrion"/>
    <property type="evidence" value="ECO:0007669"/>
    <property type="project" value="TreeGrafter"/>
</dbReference>
<keyword evidence="7 10" id="KW-0630">Potassium</keyword>
<dbReference type="InterPro" id="IPR032976">
    <property type="entry name" value="YJEFN_prot_NAXE-like"/>
</dbReference>
<evidence type="ECO:0000256" key="3">
    <source>
        <dbReference type="ARBA" id="ARBA00012228"/>
    </source>
</evidence>
<dbReference type="PANTHER" id="PTHR13232">
    <property type="entry name" value="NAD(P)H-HYDRATE EPIMERASE"/>
    <property type="match status" value="1"/>
</dbReference>
<keyword evidence="6" id="KW-0521">NADP</keyword>
<name>A0A085MH53_9BILA</name>
<dbReference type="GO" id="GO:0052856">
    <property type="term" value="F:NAD(P)HX epimerase activity"/>
    <property type="evidence" value="ECO:0007669"/>
    <property type="project" value="UniProtKB-UniRule"/>
</dbReference>
<evidence type="ECO:0000256" key="2">
    <source>
        <dbReference type="ARBA" id="ARBA00000909"/>
    </source>
</evidence>
<feature type="binding site" evidence="10">
    <location>
        <position position="188"/>
    </location>
    <ligand>
        <name>(6S)-NADPHX</name>
        <dbReference type="ChEBI" id="CHEBI:64076"/>
    </ligand>
</feature>
<dbReference type="EC" id="5.1.99.6" evidence="3 10"/>
<comment type="similarity">
    <text evidence="10">Belongs to the NnrE/AIBP family.</text>
</comment>
<keyword evidence="9 10" id="KW-0413">Isomerase</keyword>
<dbReference type="HAMAP" id="MF_01966">
    <property type="entry name" value="NADHX_epimerase"/>
    <property type="match status" value="1"/>
</dbReference>
<feature type="domain" description="YjeF N-terminal" evidence="11">
    <location>
        <begin position="40"/>
        <end position="247"/>
    </location>
</feature>
<comment type="catalytic activity">
    <reaction evidence="1 10">
        <text>(6R)-NADHX = (6S)-NADHX</text>
        <dbReference type="Rhea" id="RHEA:32215"/>
        <dbReference type="ChEBI" id="CHEBI:64074"/>
        <dbReference type="ChEBI" id="CHEBI:64075"/>
        <dbReference type="EC" id="5.1.99.6"/>
    </reaction>
</comment>
<feature type="binding site" evidence="10">
    <location>
        <begin position="158"/>
        <end position="164"/>
    </location>
    <ligand>
        <name>(6S)-NADPHX</name>
        <dbReference type="ChEBI" id="CHEBI:64076"/>
    </ligand>
</feature>
<dbReference type="NCBIfam" id="TIGR00197">
    <property type="entry name" value="yjeF_nterm"/>
    <property type="match status" value="1"/>
</dbReference>
<dbReference type="Proteomes" id="UP000030758">
    <property type="component" value="Unassembled WGS sequence"/>
</dbReference>
<reference evidence="12 14" key="1">
    <citation type="journal article" date="2014" name="Nat. Genet.">
        <title>Genome and transcriptome of the porcine whipworm Trichuris suis.</title>
        <authorList>
            <person name="Jex A.R."/>
            <person name="Nejsum P."/>
            <person name="Schwarz E.M."/>
            <person name="Hu L."/>
            <person name="Young N.D."/>
            <person name="Hall R.S."/>
            <person name="Korhonen P.K."/>
            <person name="Liao S."/>
            <person name="Thamsborg S."/>
            <person name="Xia J."/>
            <person name="Xu P."/>
            <person name="Wang S."/>
            <person name="Scheerlinck J.P."/>
            <person name="Hofmann A."/>
            <person name="Sternberg P.W."/>
            <person name="Wang J."/>
            <person name="Gasser R.B."/>
        </authorList>
    </citation>
    <scope>NUCLEOTIDE SEQUENCE [LARGE SCALE GENOMIC DNA]</scope>
    <source>
        <strain evidence="13">DCEP-RM93F</strain>
        <strain evidence="12">DCEP-RM93M</strain>
    </source>
</reference>
<keyword evidence="5 10" id="KW-0547">Nucleotide-binding</keyword>
<dbReference type="AlphaFoldDB" id="A0A085MH53"/>
<dbReference type="PANTHER" id="PTHR13232:SF10">
    <property type="entry name" value="NAD(P)H-HYDRATE EPIMERASE"/>
    <property type="match status" value="1"/>
</dbReference>
<evidence type="ECO:0000256" key="6">
    <source>
        <dbReference type="ARBA" id="ARBA00022857"/>
    </source>
</evidence>
<dbReference type="SUPFAM" id="SSF64153">
    <property type="entry name" value="YjeF N-terminal domain-like"/>
    <property type="match status" value="1"/>
</dbReference>
<comment type="catalytic activity">
    <reaction evidence="2 10">
        <text>(6R)-NADPHX = (6S)-NADPHX</text>
        <dbReference type="Rhea" id="RHEA:32227"/>
        <dbReference type="ChEBI" id="CHEBI:64076"/>
        <dbReference type="ChEBI" id="CHEBI:64077"/>
        <dbReference type="EC" id="5.1.99.6"/>
    </reaction>
</comment>
<feature type="binding site" evidence="10">
    <location>
        <position position="191"/>
    </location>
    <ligand>
        <name>K(+)</name>
        <dbReference type="ChEBI" id="CHEBI:29103"/>
    </ligand>
</feature>
<gene>
    <name evidence="12" type="ORF">M513_02653</name>
    <name evidence="13" type="ORF">M514_02653</name>
</gene>
<evidence type="ECO:0000256" key="1">
    <source>
        <dbReference type="ARBA" id="ARBA00000013"/>
    </source>
</evidence>
<accession>A0A085MH53</accession>
<keyword evidence="8 10" id="KW-0520">NAD</keyword>
<dbReference type="EMBL" id="KL363193">
    <property type="protein sequence ID" value="KFD56549.1"/>
    <property type="molecule type" value="Genomic_DNA"/>
</dbReference>
<organism evidence="12 14">
    <name type="scientific">Trichuris suis</name>
    <name type="common">pig whipworm</name>
    <dbReference type="NCBI Taxonomy" id="68888"/>
    <lineage>
        <taxon>Eukaryota</taxon>
        <taxon>Metazoa</taxon>
        <taxon>Ecdysozoa</taxon>
        <taxon>Nematoda</taxon>
        <taxon>Enoplea</taxon>
        <taxon>Dorylaimia</taxon>
        <taxon>Trichinellida</taxon>
        <taxon>Trichuridae</taxon>
        <taxon>Trichuris</taxon>
    </lineage>
</organism>
<evidence type="ECO:0000256" key="8">
    <source>
        <dbReference type="ARBA" id="ARBA00023027"/>
    </source>
</evidence>
<dbReference type="EMBL" id="KL367484">
    <property type="protein sequence ID" value="KFD71079.1"/>
    <property type="molecule type" value="Genomic_DNA"/>
</dbReference>
<evidence type="ECO:0000256" key="5">
    <source>
        <dbReference type="ARBA" id="ARBA00022741"/>
    </source>
</evidence>
<protein>
    <recommendedName>
        <fullName evidence="3 10">NAD(P)H-hydrate epimerase</fullName>
        <ecNumber evidence="3 10">5.1.99.6</ecNumber>
    </recommendedName>
    <alternativeName>
        <fullName evidence="10">NAD(P)HX epimerase</fullName>
    </alternativeName>
</protein>
<evidence type="ECO:0000256" key="10">
    <source>
        <dbReference type="HAMAP-Rule" id="MF_03159"/>
    </source>
</evidence>
<keyword evidence="4 10" id="KW-0479">Metal-binding</keyword>
<comment type="caution">
    <text evidence="10">Lacks conserved residue(s) required for the propagation of feature annotation.</text>
</comment>
<dbReference type="PROSITE" id="PS51385">
    <property type="entry name" value="YJEF_N"/>
    <property type="match status" value="1"/>
</dbReference>
<evidence type="ECO:0000313" key="13">
    <source>
        <dbReference type="EMBL" id="KFD71079.1"/>
    </source>
</evidence>
<feature type="binding site" evidence="10">
    <location>
        <position position="154"/>
    </location>
    <ligand>
        <name>K(+)</name>
        <dbReference type="ChEBI" id="CHEBI:29103"/>
    </ligand>
</feature>
<dbReference type="GO" id="GO:0000166">
    <property type="term" value="F:nucleotide binding"/>
    <property type="evidence" value="ECO:0007669"/>
    <property type="project" value="UniProtKB-KW"/>
</dbReference>
<dbReference type="InterPro" id="IPR036652">
    <property type="entry name" value="YjeF_N_dom_sf"/>
</dbReference>
<feature type="binding site" evidence="10">
    <location>
        <position position="92"/>
    </location>
    <ligand>
        <name>K(+)</name>
        <dbReference type="ChEBI" id="CHEBI:29103"/>
    </ligand>
</feature>
<evidence type="ECO:0000256" key="4">
    <source>
        <dbReference type="ARBA" id="ARBA00022723"/>
    </source>
</evidence>
<dbReference type="Gene3D" id="3.40.50.10260">
    <property type="entry name" value="YjeF N-terminal domain"/>
    <property type="match status" value="1"/>
</dbReference>
<dbReference type="InterPro" id="IPR004443">
    <property type="entry name" value="YjeF_N_dom"/>
</dbReference>
<dbReference type="GO" id="GO:0046872">
    <property type="term" value="F:metal ion binding"/>
    <property type="evidence" value="ECO:0007669"/>
    <property type="project" value="UniProtKB-KW"/>
</dbReference>
<comment type="function">
    <text evidence="10">Catalyzes the epimerization of the S- and R-forms of NAD(P)HX, a damaged form of NAD(P)H that is a result of enzymatic or heat-dependent hydration. This is a prerequisite for the S-specific NAD(P)H-hydrate dehydratase to allow the repair of both epimers of NAD(P)HX.</text>
</comment>
<evidence type="ECO:0000313" key="14">
    <source>
        <dbReference type="Proteomes" id="UP000030764"/>
    </source>
</evidence>
<keyword evidence="14" id="KW-1185">Reference proteome</keyword>
<evidence type="ECO:0000256" key="7">
    <source>
        <dbReference type="ARBA" id="ARBA00022958"/>
    </source>
</evidence>
<comment type="cofactor">
    <cofactor evidence="10">
        <name>K(+)</name>
        <dbReference type="ChEBI" id="CHEBI:29103"/>
    </cofactor>
    <text evidence="10">Binds 1 potassium ion per subunit.</text>
</comment>
<evidence type="ECO:0000256" key="9">
    <source>
        <dbReference type="ARBA" id="ARBA00023235"/>
    </source>
</evidence>
<evidence type="ECO:0000313" key="12">
    <source>
        <dbReference type="EMBL" id="KFD56549.1"/>
    </source>
</evidence>
<feature type="binding site" evidence="10">
    <location>
        <begin position="91"/>
        <end position="95"/>
    </location>
    <ligand>
        <name>(6S)-NADPHX</name>
        <dbReference type="ChEBI" id="CHEBI:64076"/>
    </ligand>
</feature>
<proteinExistence type="inferred from homology"/>
<evidence type="ECO:0000259" key="11">
    <source>
        <dbReference type="PROSITE" id="PS51385"/>
    </source>
</evidence>
<dbReference type="Proteomes" id="UP000030764">
    <property type="component" value="Unassembled WGS sequence"/>
</dbReference>
<sequence length="261" mass="29079">MLTTLLRGTVQTTSGLIFTRSLCRSATLQNMVKYLNQQEAMEIDQELFNKYRFSVDQLMELAGLSCATAIAKAYAPPFGNNKVLVICGPGNNGGDGLVCARHLKLFGYEPTILYPKSPNSQLMNNLCTQVDMMMIDRRQSLDQLDINSFSLIVDAIFGFSFRPPLREPFASIVKALPKDNQRPIISIDIPSGWDVNGGPLETDSLHPDCLVSLTAPKLAARHFKGRYHFLGGRFVPEQLAAKYDINLPKYPTYECVIQLNV</sequence>